<protein>
    <submittedName>
        <fullName evidence="1">Uncharacterized protein</fullName>
    </submittedName>
</protein>
<keyword evidence="2" id="KW-1185">Reference proteome</keyword>
<dbReference type="Proteomes" id="UP001151760">
    <property type="component" value="Unassembled WGS sequence"/>
</dbReference>
<gene>
    <name evidence="1" type="ORF">Tco_0821050</name>
</gene>
<comment type="caution">
    <text evidence="1">The sequence shown here is derived from an EMBL/GenBank/DDBJ whole genome shotgun (WGS) entry which is preliminary data.</text>
</comment>
<evidence type="ECO:0000313" key="2">
    <source>
        <dbReference type="Proteomes" id="UP001151760"/>
    </source>
</evidence>
<reference evidence="1" key="2">
    <citation type="submission" date="2022-01" db="EMBL/GenBank/DDBJ databases">
        <authorList>
            <person name="Yamashiro T."/>
            <person name="Shiraishi A."/>
            <person name="Satake H."/>
            <person name="Nakayama K."/>
        </authorList>
    </citation>
    <scope>NUCLEOTIDE SEQUENCE</scope>
</reference>
<dbReference type="EMBL" id="BQNB010012152">
    <property type="protein sequence ID" value="GJS99880.1"/>
    <property type="molecule type" value="Genomic_DNA"/>
</dbReference>
<name>A0ABQ5AFE4_9ASTR</name>
<organism evidence="1 2">
    <name type="scientific">Tanacetum coccineum</name>
    <dbReference type="NCBI Taxonomy" id="301880"/>
    <lineage>
        <taxon>Eukaryota</taxon>
        <taxon>Viridiplantae</taxon>
        <taxon>Streptophyta</taxon>
        <taxon>Embryophyta</taxon>
        <taxon>Tracheophyta</taxon>
        <taxon>Spermatophyta</taxon>
        <taxon>Magnoliopsida</taxon>
        <taxon>eudicotyledons</taxon>
        <taxon>Gunneridae</taxon>
        <taxon>Pentapetalae</taxon>
        <taxon>asterids</taxon>
        <taxon>campanulids</taxon>
        <taxon>Asterales</taxon>
        <taxon>Asteraceae</taxon>
        <taxon>Asteroideae</taxon>
        <taxon>Anthemideae</taxon>
        <taxon>Anthemidinae</taxon>
        <taxon>Tanacetum</taxon>
    </lineage>
</organism>
<sequence>MAVGGCGGDDGGMEMKVSLSDCFRVSVKTEKFSECRFKFKFDLESSNENGIGPGLKVYENKGYGGLVWVEQFSKLSSVTGGSKTMQGKIEIELWQFNERPVFTLTMSEERIETIETTTLCSINDEVDGVEVEAVMVMMVVLWGCRWGYEGGGVSEVVVTVGWWWWRVTKSEYGDRNRTHPHGENDEVIEMVVEVVVAVWQVVKMMMYGVDDRFGGDVDDGEGWRGSAGVAENIIGNYGGAGNL</sequence>
<evidence type="ECO:0000313" key="1">
    <source>
        <dbReference type="EMBL" id="GJS99880.1"/>
    </source>
</evidence>
<proteinExistence type="predicted"/>
<accession>A0ABQ5AFE4</accession>
<reference evidence="1" key="1">
    <citation type="journal article" date="2022" name="Int. J. Mol. Sci.">
        <title>Draft Genome of Tanacetum Coccineum: Genomic Comparison of Closely Related Tanacetum-Family Plants.</title>
        <authorList>
            <person name="Yamashiro T."/>
            <person name="Shiraishi A."/>
            <person name="Nakayama K."/>
            <person name="Satake H."/>
        </authorList>
    </citation>
    <scope>NUCLEOTIDE SEQUENCE</scope>
</reference>